<evidence type="ECO:0000256" key="5">
    <source>
        <dbReference type="ARBA" id="ARBA00022842"/>
    </source>
</evidence>
<keyword evidence="5" id="KW-0460">Magnesium</keyword>
<dbReference type="GO" id="GO:0016020">
    <property type="term" value="C:membrane"/>
    <property type="evidence" value="ECO:0007669"/>
    <property type="project" value="InterPro"/>
</dbReference>
<evidence type="ECO:0000256" key="6">
    <source>
        <dbReference type="ARBA" id="ARBA00023134"/>
    </source>
</evidence>
<dbReference type="FunFam" id="3.40.50.300:FF:000273">
    <property type="entry name" value="GTP-binding protein Rheb homolog"/>
    <property type="match status" value="1"/>
</dbReference>
<dbReference type="PROSITE" id="PS51420">
    <property type="entry name" value="RHO"/>
    <property type="match status" value="1"/>
</dbReference>
<dbReference type="SMART" id="SM00173">
    <property type="entry name" value="RAS"/>
    <property type="match status" value="1"/>
</dbReference>
<evidence type="ECO:0000256" key="12">
    <source>
        <dbReference type="ARBA" id="ARBA00049117"/>
    </source>
</evidence>
<dbReference type="GO" id="GO:0005525">
    <property type="term" value="F:GTP binding"/>
    <property type="evidence" value="ECO:0007669"/>
    <property type="project" value="UniProtKB-KW"/>
</dbReference>
<dbReference type="InterPro" id="IPR027417">
    <property type="entry name" value="P-loop_NTPase"/>
</dbReference>
<dbReference type="AlphaFoldDB" id="A0A1E3QF89"/>
<keyword evidence="1" id="KW-0488">Methylation</keyword>
<proteinExistence type="inferred from homology"/>
<dbReference type="Gene3D" id="3.40.50.300">
    <property type="entry name" value="P-loop containing nucleotide triphosphate hydrolases"/>
    <property type="match status" value="1"/>
</dbReference>
<keyword evidence="9" id="KW-0636">Prenylation</keyword>
<evidence type="ECO:0000256" key="4">
    <source>
        <dbReference type="ARBA" id="ARBA00022801"/>
    </source>
</evidence>
<dbReference type="SMART" id="SM00175">
    <property type="entry name" value="RAB"/>
    <property type="match status" value="1"/>
</dbReference>
<sequence>MAPPRPRKIAVVGSRAVGKSSMTVQFVEEHFVESYYPTIENQFSKIIRYKGQDYATEILDTAGQDEFSIMNQKHSIGVHGYVLVYSITSRSSFDMIRVIRDKILNNTGTESIPMVVVGNKSDLGAQRKVETIEGKNLAQEWNCPFVETSARHNANIAKVFELLIGEIEKYQNPAPDSSGKCIIT</sequence>
<keyword evidence="7" id="KW-0472">Membrane</keyword>
<dbReference type="GO" id="GO:0012505">
    <property type="term" value="C:endomembrane system"/>
    <property type="evidence" value="ECO:0007669"/>
    <property type="project" value="UniProtKB-SubCell"/>
</dbReference>
<dbReference type="CDD" id="cd04137">
    <property type="entry name" value="RheB"/>
    <property type="match status" value="1"/>
</dbReference>
<protein>
    <recommendedName>
        <fullName evidence="15">GTP-binding protein rhb1</fullName>
    </recommendedName>
</protein>
<keyword evidence="3" id="KW-0547">Nucleotide-binding</keyword>
<dbReference type="NCBIfam" id="TIGR00231">
    <property type="entry name" value="small_GTP"/>
    <property type="match status" value="1"/>
</dbReference>
<evidence type="ECO:0000256" key="3">
    <source>
        <dbReference type="ARBA" id="ARBA00022741"/>
    </source>
</evidence>
<evidence type="ECO:0000256" key="8">
    <source>
        <dbReference type="ARBA" id="ARBA00023288"/>
    </source>
</evidence>
<name>A0A1E3QF89_LIPST</name>
<dbReference type="InterPro" id="IPR001806">
    <property type="entry name" value="Small_GTPase"/>
</dbReference>
<dbReference type="InterPro" id="IPR020849">
    <property type="entry name" value="Small_GTPase_Ras-type"/>
</dbReference>
<evidence type="ECO:0000256" key="9">
    <source>
        <dbReference type="ARBA" id="ARBA00023289"/>
    </source>
</evidence>
<keyword evidence="8" id="KW-0449">Lipoprotein</keyword>
<dbReference type="PRINTS" id="PR00449">
    <property type="entry name" value="RASTRNSFRMNG"/>
</dbReference>
<dbReference type="SMART" id="SM00174">
    <property type="entry name" value="RHO"/>
    <property type="match status" value="1"/>
</dbReference>
<dbReference type="InterPro" id="IPR005225">
    <property type="entry name" value="Small_GTP-bd"/>
</dbReference>
<comment type="subcellular location">
    <subcellularLocation>
        <location evidence="11">Endomembrane system</location>
        <topology evidence="11">Lipid-anchor</topology>
        <orientation evidence="11">Cytoplasmic side</orientation>
    </subcellularLocation>
</comment>
<accession>A0A1E3QF89</accession>
<evidence type="ECO:0000256" key="2">
    <source>
        <dbReference type="ARBA" id="ARBA00022723"/>
    </source>
</evidence>
<dbReference type="Pfam" id="PF00071">
    <property type="entry name" value="Ras"/>
    <property type="match status" value="1"/>
</dbReference>
<dbReference type="EMBL" id="KV454289">
    <property type="protein sequence ID" value="ODQ76336.1"/>
    <property type="molecule type" value="Genomic_DNA"/>
</dbReference>
<evidence type="ECO:0000256" key="1">
    <source>
        <dbReference type="ARBA" id="ARBA00022481"/>
    </source>
</evidence>
<evidence type="ECO:0000256" key="11">
    <source>
        <dbReference type="ARBA" id="ARBA00046278"/>
    </source>
</evidence>
<keyword evidence="14" id="KW-1185">Reference proteome</keyword>
<evidence type="ECO:0000313" key="13">
    <source>
        <dbReference type="EMBL" id="ODQ76336.1"/>
    </source>
</evidence>
<dbReference type="PROSITE" id="PS51421">
    <property type="entry name" value="RAS"/>
    <property type="match status" value="1"/>
</dbReference>
<dbReference type="SUPFAM" id="SSF52540">
    <property type="entry name" value="P-loop containing nucleoside triphosphate hydrolases"/>
    <property type="match status" value="1"/>
</dbReference>
<evidence type="ECO:0008006" key="15">
    <source>
        <dbReference type="Google" id="ProtNLM"/>
    </source>
</evidence>
<dbReference type="GO" id="GO:0003924">
    <property type="term" value="F:GTPase activity"/>
    <property type="evidence" value="ECO:0007669"/>
    <property type="project" value="InterPro"/>
</dbReference>
<dbReference type="PANTHER" id="PTHR24070">
    <property type="entry name" value="RAS, DI-RAS, AND RHEB FAMILY MEMBERS OF SMALL GTPASE SUPERFAMILY"/>
    <property type="match status" value="1"/>
</dbReference>
<comment type="catalytic activity">
    <reaction evidence="12">
        <text>GTP + H2O = GDP + phosphate + H(+)</text>
        <dbReference type="Rhea" id="RHEA:19669"/>
        <dbReference type="ChEBI" id="CHEBI:15377"/>
        <dbReference type="ChEBI" id="CHEBI:15378"/>
        <dbReference type="ChEBI" id="CHEBI:37565"/>
        <dbReference type="ChEBI" id="CHEBI:43474"/>
        <dbReference type="ChEBI" id="CHEBI:58189"/>
    </reaction>
    <physiologicalReaction direction="left-to-right" evidence="12">
        <dbReference type="Rhea" id="RHEA:19670"/>
    </physiologicalReaction>
</comment>
<keyword evidence="2" id="KW-0479">Metal-binding</keyword>
<reference evidence="13 14" key="1">
    <citation type="journal article" date="2016" name="Proc. Natl. Acad. Sci. U.S.A.">
        <title>Comparative genomics of biotechnologically important yeasts.</title>
        <authorList>
            <person name="Riley R."/>
            <person name="Haridas S."/>
            <person name="Wolfe K.H."/>
            <person name="Lopes M.R."/>
            <person name="Hittinger C.T."/>
            <person name="Goeker M."/>
            <person name="Salamov A.A."/>
            <person name="Wisecaver J.H."/>
            <person name="Long T.M."/>
            <person name="Calvey C.H."/>
            <person name="Aerts A.L."/>
            <person name="Barry K.W."/>
            <person name="Choi C."/>
            <person name="Clum A."/>
            <person name="Coughlan A.Y."/>
            <person name="Deshpande S."/>
            <person name="Douglass A.P."/>
            <person name="Hanson S.J."/>
            <person name="Klenk H.-P."/>
            <person name="LaButti K.M."/>
            <person name="Lapidus A."/>
            <person name="Lindquist E.A."/>
            <person name="Lipzen A.M."/>
            <person name="Meier-Kolthoff J.P."/>
            <person name="Ohm R.A."/>
            <person name="Otillar R.P."/>
            <person name="Pangilinan J.L."/>
            <person name="Peng Y."/>
            <person name="Rokas A."/>
            <person name="Rosa C.A."/>
            <person name="Scheuner C."/>
            <person name="Sibirny A.A."/>
            <person name="Slot J.C."/>
            <person name="Stielow J.B."/>
            <person name="Sun H."/>
            <person name="Kurtzman C.P."/>
            <person name="Blackwell M."/>
            <person name="Grigoriev I.V."/>
            <person name="Jeffries T.W."/>
        </authorList>
    </citation>
    <scope>NUCLEOTIDE SEQUENCE [LARGE SCALE GENOMIC DNA]</scope>
    <source>
        <strain evidence="13 14">NRRL Y-11557</strain>
    </source>
</reference>
<keyword evidence="4" id="KW-0378">Hydrolase</keyword>
<dbReference type="OrthoDB" id="5976022at2759"/>
<dbReference type="GO" id="GO:0007165">
    <property type="term" value="P:signal transduction"/>
    <property type="evidence" value="ECO:0007669"/>
    <property type="project" value="InterPro"/>
</dbReference>
<evidence type="ECO:0000256" key="10">
    <source>
        <dbReference type="ARBA" id="ARBA00037969"/>
    </source>
</evidence>
<dbReference type="GO" id="GO:0046872">
    <property type="term" value="F:metal ion binding"/>
    <property type="evidence" value="ECO:0007669"/>
    <property type="project" value="UniProtKB-KW"/>
</dbReference>
<dbReference type="Proteomes" id="UP000094385">
    <property type="component" value="Unassembled WGS sequence"/>
</dbReference>
<evidence type="ECO:0000256" key="7">
    <source>
        <dbReference type="ARBA" id="ARBA00023136"/>
    </source>
</evidence>
<evidence type="ECO:0000313" key="14">
    <source>
        <dbReference type="Proteomes" id="UP000094385"/>
    </source>
</evidence>
<dbReference type="PROSITE" id="PS51419">
    <property type="entry name" value="RAB"/>
    <property type="match status" value="1"/>
</dbReference>
<gene>
    <name evidence="13" type="ORF">LIPSTDRAFT_47072</name>
</gene>
<organism evidence="13 14">
    <name type="scientific">Lipomyces starkeyi NRRL Y-11557</name>
    <dbReference type="NCBI Taxonomy" id="675824"/>
    <lineage>
        <taxon>Eukaryota</taxon>
        <taxon>Fungi</taxon>
        <taxon>Dikarya</taxon>
        <taxon>Ascomycota</taxon>
        <taxon>Saccharomycotina</taxon>
        <taxon>Lipomycetes</taxon>
        <taxon>Lipomycetales</taxon>
        <taxon>Lipomycetaceae</taxon>
        <taxon>Lipomyces</taxon>
    </lineage>
</organism>
<keyword evidence="6" id="KW-0342">GTP-binding</keyword>
<comment type="similarity">
    <text evidence="10">Belongs to the small GTPase superfamily. Rheb family.</text>
</comment>
<dbReference type="STRING" id="675824.A0A1E3QF89"/>